<evidence type="ECO:0000313" key="8">
    <source>
        <dbReference type="EMBL" id="JAB72598.1"/>
    </source>
</evidence>
<dbReference type="EMBL" id="GANP01011870">
    <property type="protein sequence ID" value="JAB72598.1"/>
    <property type="molecule type" value="mRNA"/>
</dbReference>
<name>V5HGI7_IXORI</name>
<keyword evidence="5 6" id="KW-0472">Membrane</keyword>
<evidence type="ECO:0000256" key="5">
    <source>
        <dbReference type="ARBA" id="ARBA00023136"/>
    </source>
</evidence>
<feature type="transmembrane region" description="Helical" evidence="6">
    <location>
        <begin position="365"/>
        <end position="382"/>
    </location>
</feature>
<dbReference type="GO" id="GO:0012505">
    <property type="term" value="C:endomembrane system"/>
    <property type="evidence" value="ECO:0007669"/>
    <property type="project" value="UniProtKB-SubCell"/>
</dbReference>
<evidence type="ECO:0000259" key="7">
    <source>
        <dbReference type="Pfam" id="PF15982"/>
    </source>
</evidence>
<dbReference type="InterPro" id="IPR031926">
    <property type="entry name" value="TMEM135_N"/>
</dbReference>
<sequence length="406" mass="44906">MFISQNFFLYLVFGCISSQLLGRLCILPATFLSGFFSAACAILIERPRRRAMLAGYMLNLTTDILYRMLRSRGVVRDIQHGEVVLFALSLGAYIYYARKHGYFEDPVTFVIRHLFGAEELHGTERQRKTKHASLLVNGGCQDNGIEDGKDPSCNEASPVNGTARVNGSGIVDGFETRSSKETSHAKRIVHVNAKRDVNANEKSFTNEHLPTSSSQRCLAVRVLTSRHLSCQHPFGCLAQFCRNMAKFASLGWAVGFGISLLGDLKRLPGRRRPFLAHVLGSSSLRSACFLGGLTGIYKLLSCSLRWASNGQRDWHGLVAGSAAGLAAVAAPNSNASLYLLWKLIELAYLKSADEKLGSEVQQRSGVFFYSLCTGIMLYAAILEPHNLRPQYLKFLDDILRKLGYPK</sequence>
<organism evidence="8">
    <name type="scientific">Ixodes ricinus</name>
    <name type="common">Common tick</name>
    <name type="synonym">Acarus ricinus</name>
    <dbReference type="NCBI Taxonomy" id="34613"/>
    <lineage>
        <taxon>Eukaryota</taxon>
        <taxon>Metazoa</taxon>
        <taxon>Ecdysozoa</taxon>
        <taxon>Arthropoda</taxon>
        <taxon>Chelicerata</taxon>
        <taxon>Arachnida</taxon>
        <taxon>Acari</taxon>
        <taxon>Parasitiformes</taxon>
        <taxon>Ixodida</taxon>
        <taxon>Ixodoidea</taxon>
        <taxon>Ixodidae</taxon>
        <taxon>Ixodinae</taxon>
        <taxon>Ixodes</taxon>
    </lineage>
</organism>
<protein>
    <submittedName>
        <fullName evidence="8">Putative conserved plasma membrane protein</fullName>
    </submittedName>
</protein>
<evidence type="ECO:0000256" key="1">
    <source>
        <dbReference type="ARBA" id="ARBA00004127"/>
    </source>
</evidence>
<evidence type="ECO:0000256" key="2">
    <source>
        <dbReference type="ARBA" id="ARBA00008924"/>
    </source>
</evidence>
<comment type="similarity">
    <text evidence="2">Belongs to the TMEM135 family.</text>
</comment>
<dbReference type="Pfam" id="PF15982">
    <property type="entry name" value="TMEM135_C_rich"/>
    <property type="match status" value="1"/>
</dbReference>
<dbReference type="PANTHER" id="PTHR12459:SF15">
    <property type="entry name" value="TRANSMEMBRANE PROTEIN 135"/>
    <property type="match status" value="1"/>
</dbReference>
<reference evidence="8" key="1">
    <citation type="journal article" date="2015" name="Sci. Rep.">
        <title>Tissue- and time-dependent transcription in Ixodes ricinus salivary glands and midguts when blood feeding on the vertebrate host.</title>
        <authorList>
            <person name="Kotsyfakis M."/>
            <person name="Schwarz A."/>
            <person name="Erhart J."/>
            <person name="Ribeiro J.M."/>
        </authorList>
    </citation>
    <scope>NUCLEOTIDE SEQUENCE</scope>
    <source>
        <tissue evidence="8">Salivary gland and midgut</tissue>
    </source>
</reference>
<proteinExistence type="evidence at transcript level"/>
<evidence type="ECO:0000256" key="6">
    <source>
        <dbReference type="SAM" id="Phobius"/>
    </source>
</evidence>
<feature type="domain" description="Transmembrane protein 135 N-terminal" evidence="7">
    <location>
        <begin position="2"/>
        <end position="68"/>
    </location>
</feature>
<feature type="transmembrane region" description="Helical" evidence="6">
    <location>
        <begin position="20"/>
        <end position="44"/>
    </location>
</feature>
<comment type="subcellular location">
    <subcellularLocation>
        <location evidence="1">Endomembrane system</location>
        <topology evidence="1">Multi-pass membrane protein</topology>
    </subcellularLocation>
</comment>
<dbReference type="PANTHER" id="PTHR12459">
    <property type="entry name" value="TRANSMEMBRANE PROTEIN 135-RELATED"/>
    <property type="match status" value="1"/>
</dbReference>
<dbReference type="AlphaFoldDB" id="V5HGI7"/>
<evidence type="ECO:0000256" key="4">
    <source>
        <dbReference type="ARBA" id="ARBA00022989"/>
    </source>
</evidence>
<keyword evidence="3 6" id="KW-0812">Transmembrane</keyword>
<accession>V5HGI7</accession>
<evidence type="ECO:0000256" key="3">
    <source>
        <dbReference type="ARBA" id="ARBA00022692"/>
    </source>
</evidence>
<keyword evidence="4 6" id="KW-1133">Transmembrane helix</keyword>
<dbReference type="InterPro" id="IPR026749">
    <property type="entry name" value="Tmem135"/>
</dbReference>